<gene>
    <name evidence="2" type="ORF">CI238_01981</name>
</gene>
<dbReference type="PANTHER" id="PTHR35186:SF4">
    <property type="entry name" value="PRION-INHIBITION AND PROPAGATION HELO DOMAIN-CONTAINING PROTEIN"/>
    <property type="match status" value="1"/>
</dbReference>
<feature type="domain" description="DUF7580" evidence="1">
    <location>
        <begin position="205"/>
        <end position="581"/>
    </location>
</feature>
<sequence>MAELALGILGVVPLIGGAIKAYKQVNGKLKAFRHCSKEAKKIQKVLRIQQQVFSNECRLWLRFAIEDDEIVSEMASDPEHENWGDASLESCLRTRLKNNYEPWVEIIQDITGYVEELENGIRKFVIEKENKSTEGRLKKTLKRTQDGVKMAFSASDFDILIGELRSSNDDLKGLREQISELHKPTKRHSKDAKAVKQGEWASLIRIRRASKALHDALVRTWNCGQPGHMGHAVKLFVETHRVNGEIQMNLAIVCRSHTRDRVQSTLVQLEVHSQNLQWIEPPRLPGQLSAPVDCNAQSSKRIKVVRFAETTMQIPLRGRPDPESGPPADVRLEGSFDLGLSRDICRELTQQLEANCLGYLDVQSDEAFRHSFYPANKNFCGKTHPSYSDHKSVTMDEVLDESLGGSFSTIDRLKLARSLVSAVLKFHSTPWLSDFWRLRDLAFFRGGQDEEVSEALRSLHVGVEVAQKQFDLMDDVQDSSGMQNLSRVTEDEQLYCGIGNLTLHSLGVALLQIDRWARVEPDDVLAVRKMALRSSSLGPRYQEITQKCLRCDFGYGSDLTKPRLQEAVYENVVEVLETMISSLDLTED</sequence>
<dbReference type="Pfam" id="PF24476">
    <property type="entry name" value="DUF7580"/>
    <property type="match status" value="1"/>
</dbReference>
<dbReference type="PANTHER" id="PTHR35186">
    <property type="entry name" value="ANK_REP_REGION DOMAIN-CONTAINING PROTEIN"/>
    <property type="match status" value="1"/>
</dbReference>
<dbReference type="InterPro" id="IPR056002">
    <property type="entry name" value="DUF7580"/>
</dbReference>
<organism evidence="2 3">
    <name type="scientific">Colletotrichum incanum</name>
    <name type="common">Soybean anthracnose fungus</name>
    <dbReference type="NCBI Taxonomy" id="1573173"/>
    <lineage>
        <taxon>Eukaryota</taxon>
        <taxon>Fungi</taxon>
        <taxon>Dikarya</taxon>
        <taxon>Ascomycota</taxon>
        <taxon>Pezizomycotina</taxon>
        <taxon>Sordariomycetes</taxon>
        <taxon>Hypocreomycetidae</taxon>
        <taxon>Glomerellales</taxon>
        <taxon>Glomerellaceae</taxon>
        <taxon>Colletotrichum</taxon>
        <taxon>Colletotrichum spaethianum species complex</taxon>
    </lineage>
</organism>
<protein>
    <recommendedName>
        <fullName evidence="1">DUF7580 domain-containing protein</fullName>
    </recommendedName>
</protein>
<dbReference type="EMBL" id="LFIW01001237">
    <property type="protein sequence ID" value="KZL82960.1"/>
    <property type="molecule type" value="Genomic_DNA"/>
</dbReference>
<proteinExistence type="predicted"/>
<reference evidence="2 3" key="1">
    <citation type="submission" date="2015-06" db="EMBL/GenBank/DDBJ databases">
        <title>Survival trade-offs in plant roots during colonization by closely related pathogenic and mutualistic fungi.</title>
        <authorList>
            <person name="Hacquard S."/>
            <person name="Kracher B."/>
            <person name="Hiruma K."/>
            <person name="Weinman A."/>
            <person name="Muench P."/>
            <person name="Garrido Oter R."/>
            <person name="Ver Loren van Themaat E."/>
            <person name="Dallerey J.-F."/>
            <person name="Damm U."/>
            <person name="Henrissat B."/>
            <person name="Lespinet O."/>
            <person name="Thon M."/>
            <person name="Kemen E."/>
            <person name="McHardy A.C."/>
            <person name="Schulze-Lefert P."/>
            <person name="O'Connell R.J."/>
        </authorList>
    </citation>
    <scope>NUCLEOTIDE SEQUENCE [LARGE SCALE GENOMIC DNA]</scope>
    <source>
        <strain evidence="2 3">MAFF 238704</strain>
    </source>
</reference>
<accession>A0A167CS13</accession>
<comment type="caution">
    <text evidence="2">The sequence shown here is derived from an EMBL/GenBank/DDBJ whole genome shotgun (WGS) entry which is preliminary data.</text>
</comment>
<evidence type="ECO:0000259" key="1">
    <source>
        <dbReference type="Pfam" id="PF24476"/>
    </source>
</evidence>
<evidence type="ECO:0000313" key="3">
    <source>
        <dbReference type="Proteomes" id="UP000076584"/>
    </source>
</evidence>
<dbReference type="Proteomes" id="UP000076584">
    <property type="component" value="Unassembled WGS sequence"/>
</dbReference>
<name>A0A167CS13_COLIC</name>
<evidence type="ECO:0000313" key="2">
    <source>
        <dbReference type="EMBL" id="KZL82960.1"/>
    </source>
</evidence>
<dbReference type="AlphaFoldDB" id="A0A167CS13"/>
<keyword evidence="3" id="KW-1185">Reference proteome</keyword>
<dbReference type="STRING" id="1573173.A0A167CS13"/>